<dbReference type="Gene3D" id="2.40.360.20">
    <property type="match status" value="1"/>
</dbReference>
<dbReference type="KEGG" id="mana:MAMMFC1_01933"/>
<evidence type="ECO:0000313" key="1">
    <source>
        <dbReference type="EMBL" id="BBB91262.1"/>
    </source>
</evidence>
<reference evidence="1 2" key="1">
    <citation type="journal article" date="2018" name="Int. J. Syst. Evol. Microbiol.">
        <title>Methylomusa anaerophila gen. nov., sp. nov., an anaerobic methanol-utilizing bacterium isolated from a microbial fuel cell.</title>
        <authorList>
            <person name="Amano N."/>
            <person name="Yamamuro A."/>
            <person name="Miyahara M."/>
            <person name="Kouzuma A."/>
            <person name="Abe T."/>
            <person name="Watanabe K."/>
        </authorList>
    </citation>
    <scope>NUCLEOTIDE SEQUENCE [LARGE SCALE GENOMIC DNA]</scope>
    <source>
        <strain evidence="1 2">MMFC1</strain>
    </source>
</reference>
<dbReference type="PROSITE" id="PS51257">
    <property type="entry name" value="PROKAR_LIPOPROTEIN"/>
    <property type="match status" value="1"/>
</dbReference>
<sequence>MKALLKGLIVVLLTTILLGCQKASSPVISGPEHAVNDVTAYFPSESNMIWVYQGEGNEFAGFTRRVMIRQGNRVQFSEDNGGTKMMMVFQVSAGEVKRTFFVPEFYTDKNMLNEPDNLAEVILKAPLKSGAVWQDARNRREVLGISEKITVPAGTFENVVKIKVTPLQGGPQGSQLLEYYAPNTGLILREFTAGDNFKVLSKLDNFKP</sequence>
<evidence type="ECO:0008006" key="3">
    <source>
        <dbReference type="Google" id="ProtNLM"/>
    </source>
</evidence>
<proteinExistence type="predicted"/>
<name>A0A348AJL4_9FIRM</name>
<accession>A0A348AJL4</accession>
<gene>
    <name evidence="1" type="ORF">MAMMFC1_01933</name>
</gene>
<dbReference type="AlphaFoldDB" id="A0A348AJL4"/>
<evidence type="ECO:0000313" key="2">
    <source>
        <dbReference type="Proteomes" id="UP000276437"/>
    </source>
</evidence>
<dbReference type="OrthoDB" id="1683231at2"/>
<dbReference type="Proteomes" id="UP000276437">
    <property type="component" value="Chromosome"/>
</dbReference>
<organism evidence="1 2">
    <name type="scientific">Methylomusa anaerophila</name>
    <dbReference type="NCBI Taxonomy" id="1930071"/>
    <lineage>
        <taxon>Bacteria</taxon>
        <taxon>Bacillati</taxon>
        <taxon>Bacillota</taxon>
        <taxon>Negativicutes</taxon>
        <taxon>Selenomonadales</taxon>
        <taxon>Sporomusaceae</taxon>
        <taxon>Methylomusa</taxon>
    </lineage>
</organism>
<protein>
    <recommendedName>
        <fullName evidence="3">Lipoprotein chaperone</fullName>
    </recommendedName>
</protein>
<keyword evidence="2" id="KW-1185">Reference proteome</keyword>
<dbReference type="EMBL" id="AP018449">
    <property type="protein sequence ID" value="BBB91262.1"/>
    <property type="molecule type" value="Genomic_DNA"/>
</dbReference>
<dbReference type="RefSeq" id="WP_126308307.1">
    <property type="nucleotide sequence ID" value="NZ_AP018449.1"/>
</dbReference>